<organism evidence="2 3">
    <name type="scientific">Evansella vedderi</name>
    <dbReference type="NCBI Taxonomy" id="38282"/>
    <lineage>
        <taxon>Bacteria</taxon>
        <taxon>Bacillati</taxon>
        <taxon>Bacillota</taxon>
        <taxon>Bacilli</taxon>
        <taxon>Bacillales</taxon>
        <taxon>Bacillaceae</taxon>
        <taxon>Evansella</taxon>
    </lineage>
</organism>
<evidence type="ECO:0000256" key="1">
    <source>
        <dbReference type="SAM" id="Phobius"/>
    </source>
</evidence>
<keyword evidence="1" id="KW-0812">Transmembrane</keyword>
<evidence type="ECO:0000313" key="2">
    <source>
        <dbReference type="EMBL" id="MDQ0254543.1"/>
    </source>
</evidence>
<dbReference type="EMBL" id="JAUSUG010000006">
    <property type="protein sequence ID" value="MDQ0254543.1"/>
    <property type="molecule type" value="Genomic_DNA"/>
</dbReference>
<feature type="transmembrane region" description="Helical" evidence="1">
    <location>
        <begin position="6"/>
        <end position="22"/>
    </location>
</feature>
<dbReference type="Proteomes" id="UP001230005">
    <property type="component" value="Unassembled WGS sequence"/>
</dbReference>
<protein>
    <submittedName>
        <fullName evidence="2">Uncharacterized protein</fullName>
    </submittedName>
</protein>
<evidence type="ECO:0000313" key="3">
    <source>
        <dbReference type="Proteomes" id="UP001230005"/>
    </source>
</evidence>
<reference evidence="2 3" key="1">
    <citation type="submission" date="2023-07" db="EMBL/GenBank/DDBJ databases">
        <title>Genomic Encyclopedia of Type Strains, Phase IV (KMG-IV): sequencing the most valuable type-strain genomes for metagenomic binning, comparative biology and taxonomic classification.</title>
        <authorList>
            <person name="Goeker M."/>
        </authorList>
    </citation>
    <scope>NUCLEOTIDE SEQUENCE [LARGE SCALE GENOMIC DNA]</scope>
    <source>
        <strain evidence="2 3">DSM 9768</strain>
    </source>
</reference>
<sequence length="155" mass="18238">MTPTLIRLATVLISWISLIFLPRKSFYKYLPVSIFTSVLVLIVCALSIPYKFWVIKGNKTTKILNDLSFVFGSFFAGTLWIFHLTFGKFKQYVALNLIANILLSYPLSYIFQKFKVYKLVNFKSKHVFLTYFSFSFLIYGYQMLLNRCFSFYSKL</sequence>
<accession>A0ABT9ZVQ6</accession>
<proteinExistence type="predicted"/>
<keyword evidence="1" id="KW-1133">Transmembrane helix</keyword>
<keyword evidence="1" id="KW-0472">Membrane</keyword>
<feature type="transmembrane region" description="Helical" evidence="1">
    <location>
        <begin position="126"/>
        <end position="145"/>
    </location>
</feature>
<keyword evidence="3" id="KW-1185">Reference proteome</keyword>
<feature type="transmembrane region" description="Helical" evidence="1">
    <location>
        <begin position="29"/>
        <end position="48"/>
    </location>
</feature>
<name>A0ABT9ZVQ6_9BACI</name>
<comment type="caution">
    <text evidence="2">The sequence shown here is derived from an EMBL/GenBank/DDBJ whole genome shotgun (WGS) entry which is preliminary data.</text>
</comment>
<feature type="transmembrane region" description="Helical" evidence="1">
    <location>
        <begin position="93"/>
        <end position="111"/>
    </location>
</feature>
<gene>
    <name evidence="2" type="ORF">J2S74_001922</name>
</gene>
<feature type="transmembrane region" description="Helical" evidence="1">
    <location>
        <begin position="68"/>
        <end position="86"/>
    </location>
</feature>